<comment type="subunit">
    <text evidence="5 14 15">Homodimer.</text>
</comment>
<evidence type="ECO:0000256" key="12">
    <source>
        <dbReference type="ARBA" id="ARBA00023211"/>
    </source>
</evidence>
<dbReference type="PANTHER" id="PTHR42979">
    <property type="entry name" value="3-ISOPROPYLMALATE DEHYDROGENASE"/>
    <property type="match status" value="1"/>
</dbReference>
<dbReference type="Gene3D" id="3.40.718.10">
    <property type="entry name" value="Isopropylmalate Dehydrogenase"/>
    <property type="match status" value="1"/>
</dbReference>
<evidence type="ECO:0000259" key="16">
    <source>
        <dbReference type="SMART" id="SM01329"/>
    </source>
</evidence>
<proteinExistence type="inferred from homology"/>
<comment type="function">
    <text evidence="14 15">Catalyzes the oxidation of 3-carboxy-2-hydroxy-4-methylpentanoate (3-isopropylmalate) to 3-carboxy-4-methyl-2-oxopentanoate. The product decarboxylates to 4-methyl-2 oxopentanoate.</text>
</comment>
<evidence type="ECO:0000256" key="13">
    <source>
        <dbReference type="ARBA" id="ARBA00023304"/>
    </source>
</evidence>
<sequence>MKYTITALPGDGIGPEIMDAGLSALKEIEKQFGHDFQITTCAFGGAAIDLTGQPLPEETLISCQKSDAILLAAIGGPKWDDAKIRPEQGLLALRKSLGLFANIRPVQVPESISHLSPLKQEIVSGSDFVIVRELTGGLYFGEPKHFDDSGAVDTLVYSAEEIRRIIVQAFEIAEKRRKRVTSVDKANVLASSKLWRQIANDVAKEYPDVTLNHQYVDACAMHLIQNPTQFDVLVTENMFGDILSDEASVLSGSLGMLPSASFAKDGPSLYEPIHGSAPDIAGENVANPISMILSVVMMLRESFHLEAEARALETAVSETLSAGFFTKDLKGQATTTDFTKEVQKRIKGGVTNG</sequence>
<dbReference type="Pfam" id="PF00180">
    <property type="entry name" value="Iso_dh"/>
    <property type="match status" value="1"/>
</dbReference>
<dbReference type="OrthoDB" id="9806254at2"/>
<evidence type="ECO:0000256" key="5">
    <source>
        <dbReference type="ARBA" id="ARBA00011738"/>
    </source>
</evidence>
<dbReference type="GO" id="GO:0009098">
    <property type="term" value="P:L-leucine biosynthetic process"/>
    <property type="evidence" value="ECO:0007669"/>
    <property type="project" value="UniProtKB-UniRule"/>
</dbReference>
<evidence type="ECO:0000256" key="4">
    <source>
        <dbReference type="ARBA" id="ARBA00008319"/>
    </source>
</evidence>
<keyword evidence="8 14" id="KW-0479">Metal-binding</keyword>
<dbReference type="SMART" id="SM01329">
    <property type="entry name" value="Iso_dh"/>
    <property type="match status" value="1"/>
</dbReference>
<dbReference type="GO" id="GO:0051287">
    <property type="term" value="F:NAD binding"/>
    <property type="evidence" value="ECO:0007669"/>
    <property type="project" value="InterPro"/>
</dbReference>
<evidence type="ECO:0000256" key="15">
    <source>
        <dbReference type="RuleBase" id="RU004445"/>
    </source>
</evidence>
<keyword evidence="10 14" id="KW-0560">Oxidoreductase</keyword>
<dbReference type="PANTHER" id="PTHR42979:SF1">
    <property type="entry name" value="3-ISOPROPYLMALATE DEHYDROGENASE"/>
    <property type="match status" value="1"/>
</dbReference>
<feature type="binding site" evidence="14">
    <location>
        <position position="104"/>
    </location>
    <ligand>
        <name>substrate</name>
    </ligand>
</feature>
<keyword evidence="18" id="KW-1185">Reference proteome</keyword>
<dbReference type="InterPro" id="IPR019818">
    <property type="entry name" value="IsoCit/isopropylmalate_DH_CS"/>
</dbReference>
<comment type="cofactor">
    <cofactor evidence="2">
        <name>Mn(2+)</name>
        <dbReference type="ChEBI" id="CHEBI:29035"/>
    </cofactor>
</comment>
<evidence type="ECO:0000256" key="9">
    <source>
        <dbReference type="ARBA" id="ARBA00022842"/>
    </source>
</evidence>
<dbReference type="PATRIC" id="fig|1430899.3.peg.1618"/>
<feature type="binding site" evidence="14">
    <location>
        <position position="217"/>
    </location>
    <ligand>
        <name>substrate</name>
    </ligand>
</feature>
<evidence type="ECO:0000256" key="3">
    <source>
        <dbReference type="ARBA" id="ARBA00004762"/>
    </source>
</evidence>
<keyword evidence="7 14" id="KW-0028">Amino-acid biosynthesis</keyword>
<accession>A0A0J8GFE1</accession>
<protein>
    <recommendedName>
        <fullName evidence="14">3-isopropylmalate dehydrogenase</fullName>
        <ecNumber evidence="14">1.1.1.85</ecNumber>
    </recommendedName>
    <alternativeName>
        <fullName evidence="14">3-IPM-DH</fullName>
    </alternativeName>
    <alternativeName>
        <fullName evidence="14">Beta-IPM dehydrogenase</fullName>
        <shortName evidence="14">IMDH</shortName>
    </alternativeName>
</protein>
<comment type="catalytic activity">
    <reaction evidence="1 14 15">
        <text>(2R,3S)-3-isopropylmalate + NAD(+) = 4-methyl-2-oxopentanoate + CO2 + NADH</text>
        <dbReference type="Rhea" id="RHEA:32271"/>
        <dbReference type="ChEBI" id="CHEBI:16526"/>
        <dbReference type="ChEBI" id="CHEBI:17865"/>
        <dbReference type="ChEBI" id="CHEBI:35121"/>
        <dbReference type="ChEBI" id="CHEBI:57540"/>
        <dbReference type="ChEBI" id="CHEBI:57945"/>
        <dbReference type="EC" id="1.1.1.85"/>
    </reaction>
</comment>
<name>A0A0J8GFE1_9LIST</name>
<evidence type="ECO:0000256" key="2">
    <source>
        <dbReference type="ARBA" id="ARBA00001936"/>
    </source>
</evidence>
<comment type="pathway">
    <text evidence="3 14 15">Amino-acid biosynthesis; L-leucine biosynthesis; L-leucine from 3-methyl-2-oxobutanoate: step 3/4.</text>
</comment>
<dbReference type="PROSITE" id="PS00470">
    <property type="entry name" value="IDH_IMDH"/>
    <property type="match status" value="1"/>
</dbReference>
<evidence type="ECO:0000256" key="6">
    <source>
        <dbReference type="ARBA" id="ARBA00022430"/>
    </source>
</evidence>
<feature type="binding site" evidence="14">
    <location>
        <position position="217"/>
    </location>
    <ligand>
        <name>Mg(2+)</name>
        <dbReference type="ChEBI" id="CHEBI:18420"/>
    </ligand>
</feature>
<comment type="caution">
    <text evidence="17">The sequence shown here is derived from an EMBL/GenBank/DDBJ whole genome shotgun (WGS) entry which is preliminary data.</text>
</comment>
<dbReference type="Proteomes" id="UP000052258">
    <property type="component" value="Unassembled WGS sequence"/>
</dbReference>
<dbReference type="UniPathway" id="UPA00048">
    <property type="reaction ID" value="UER00072"/>
</dbReference>
<dbReference type="EMBL" id="AZHO01000019">
    <property type="protein sequence ID" value="KMT59478.1"/>
    <property type="molecule type" value="Genomic_DNA"/>
</dbReference>
<dbReference type="InterPro" id="IPR004429">
    <property type="entry name" value="Isopropylmalate_DH"/>
</dbReference>
<evidence type="ECO:0000256" key="1">
    <source>
        <dbReference type="ARBA" id="ARBA00000624"/>
    </source>
</evidence>
<evidence type="ECO:0000256" key="8">
    <source>
        <dbReference type="ARBA" id="ARBA00022723"/>
    </source>
</evidence>
<dbReference type="RefSeq" id="WP_007472439.1">
    <property type="nucleotide sequence ID" value="NZ_KQ130615.1"/>
</dbReference>
<feature type="binding site" evidence="14">
    <location>
        <begin position="275"/>
        <end position="287"/>
    </location>
    <ligand>
        <name>NAD(+)</name>
        <dbReference type="ChEBI" id="CHEBI:57540"/>
    </ligand>
</feature>
<feature type="binding site" evidence="14">
    <location>
        <position position="245"/>
    </location>
    <ligand>
        <name>Mg(2+)</name>
        <dbReference type="ChEBI" id="CHEBI:18420"/>
    </ligand>
</feature>
<gene>
    <name evidence="14" type="primary">leuB</name>
    <name evidence="17" type="ORF">X560_1417</name>
</gene>
<dbReference type="SUPFAM" id="SSF53659">
    <property type="entry name" value="Isocitrate/Isopropylmalate dehydrogenase-like"/>
    <property type="match status" value="1"/>
</dbReference>
<comment type="similarity">
    <text evidence="4 14">Belongs to the isocitrate and isopropylmalate dehydrogenases family. LeuB type 1 subfamily.</text>
</comment>
<comment type="subcellular location">
    <subcellularLocation>
        <location evidence="14">Cytoplasm</location>
    </subcellularLocation>
</comment>
<reference evidence="17 18" key="1">
    <citation type="journal article" date="2015" name="Genome Biol. Evol.">
        <title>Comparative Genomics of Listeria Sensu Lato: Genus-Wide Differences in Evolutionary Dynamics and the Progressive Gain of Complex, Potentially Pathogenicity-Related Traits through Lateral Gene Transfer.</title>
        <authorList>
            <person name="Chiara M."/>
            <person name="Caruso M."/>
            <person name="D'Erchia A.M."/>
            <person name="Manzari C."/>
            <person name="Fraccalvieri R."/>
            <person name="Goffredo E."/>
            <person name="Latorre L."/>
            <person name="Miccolupo A."/>
            <person name="Padalino I."/>
            <person name="Santagada G."/>
            <person name="Chiocco D."/>
            <person name="Pesole G."/>
            <person name="Horner D.S."/>
            <person name="Parisi A."/>
        </authorList>
    </citation>
    <scope>NUCLEOTIDE SEQUENCE [LARGE SCALE GENOMIC DNA]</scope>
    <source>
        <strain evidence="17 18">1991</strain>
    </source>
</reference>
<keyword evidence="11 14" id="KW-0520">NAD</keyword>
<feature type="binding site" evidence="14">
    <location>
        <position position="241"/>
    </location>
    <ligand>
        <name>Mg(2+)</name>
        <dbReference type="ChEBI" id="CHEBI:18420"/>
    </ligand>
</feature>
<dbReference type="InterPro" id="IPR024084">
    <property type="entry name" value="IsoPropMal-DH-like_dom"/>
</dbReference>
<dbReference type="NCBIfam" id="TIGR00169">
    <property type="entry name" value="leuB"/>
    <property type="match status" value="1"/>
</dbReference>
<keyword evidence="6 14" id="KW-0432">Leucine biosynthesis</keyword>
<evidence type="ECO:0000313" key="18">
    <source>
        <dbReference type="Proteomes" id="UP000052258"/>
    </source>
</evidence>
<dbReference type="GO" id="GO:0003862">
    <property type="term" value="F:3-isopropylmalate dehydrogenase activity"/>
    <property type="evidence" value="ECO:0007669"/>
    <property type="project" value="UniProtKB-UniRule"/>
</dbReference>
<feature type="binding site" evidence="14">
    <location>
        <position position="94"/>
    </location>
    <ligand>
        <name>substrate</name>
    </ligand>
</feature>
<evidence type="ECO:0000256" key="14">
    <source>
        <dbReference type="HAMAP-Rule" id="MF_01033"/>
    </source>
</evidence>
<feature type="binding site" evidence="14">
    <location>
        <position position="132"/>
    </location>
    <ligand>
        <name>substrate</name>
    </ligand>
</feature>
<evidence type="ECO:0000313" key="17">
    <source>
        <dbReference type="EMBL" id="KMT59478.1"/>
    </source>
</evidence>
<dbReference type="EC" id="1.1.1.85" evidence="14"/>
<keyword evidence="12 14" id="KW-0464">Manganese</keyword>
<dbReference type="HAMAP" id="MF_01033">
    <property type="entry name" value="LeuB_type1"/>
    <property type="match status" value="1"/>
</dbReference>
<feature type="domain" description="Isopropylmalate dehydrogenase-like" evidence="16">
    <location>
        <begin position="4"/>
        <end position="342"/>
    </location>
</feature>
<dbReference type="AlphaFoldDB" id="A0A0J8GFE1"/>
<evidence type="ECO:0000256" key="11">
    <source>
        <dbReference type="ARBA" id="ARBA00023027"/>
    </source>
</evidence>
<feature type="site" description="Important for catalysis" evidence="14">
    <location>
        <position position="139"/>
    </location>
</feature>
<comment type="caution">
    <text evidence="14">Lacks conserved residue(s) required for the propagation of feature annotation.</text>
</comment>
<dbReference type="GO" id="GO:0000287">
    <property type="term" value="F:magnesium ion binding"/>
    <property type="evidence" value="ECO:0007669"/>
    <property type="project" value="InterPro"/>
</dbReference>
<dbReference type="FunFam" id="3.40.718.10:FF:000006">
    <property type="entry name" value="3-isopropylmalate dehydrogenase"/>
    <property type="match status" value="1"/>
</dbReference>
<organism evidence="17 18">
    <name type="scientific">Listeria fleischmannii 1991</name>
    <dbReference type="NCBI Taxonomy" id="1430899"/>
    <lineage>
        <taxon>Bacteria</taxon>
        <taxon>Bacillati</taxon>
        <taxon>Bacillota</taxon>
        <taxon>Bacilli</taxon>
        <taxon>Bacillales</taxon>
        <taxon>Listeriaceae</taxon>
        <taxon>Listeria</taxon>
    </lineage>
</organism>
<dbReference type="GO" id="GO:0005829">
    <property type="term" value="C:cytosol"/>
    <property type="evidence" value="ECO:0007669"/>
    <property type="project" value="TreeGrafter"/>
</dbReference>
<keyword evidence="13 14" id="KW-0100">Branched-chain amino acid biosynthesis</keyword>
<evidence type="ECO:0000256" key="7">
    <source>
        <dbReference type="ARBA" id="ARBA00022605"/>
    </source>
</evidence>
<keyword evidence="9 14" id="KW-0460">Magnesium</keyword>
<keyword evidence="14" id="KW-0963">Cytoplasm</keyword>
<evidence type="ECO:0000256" key="10">
    <source>
        <dbReference type="ARBA" id="ARBA00023002"/>
    </source>
</evidence>
<comment type="cofactor">
    <cofactor evidence="14 15">
        <name>Mg(2+)</name>
        <dbReference type="ChEBI" id="CHEBI:18420"/>
    </cofactor>
    <cofactor evidence="14 15">
        <name>Mn(2+)</name>
        <dbReference type="ChEBI" id="CHEBI:29035"/>
    </cofactor>
    <text evidence="14 15">Binds 1 Mg(2+) or Mn(2+) ion per subunit.</text>
</comment>
<feature type="site" description="Important for catalysis" evidence="14">
    <location>
        <position position="185"/>
    </location>
</feature>